<dbReference type="EMBL" id="BMOK01000004">
    <property type="protein sequence ID" value="GGL50609.1"/>
    <property type="molecule type" value="Genomic_DNA"/>
</dbReference>
<dbReference type="Pfam" id="PF00535">
    <property type="entry name" value="Glycos_transf_2"/>
    <property type="match status" value="1"/>
</dbReference>
<dbReference type="SUPFAM" id="SSF53448">
    <property type="entry name" value="Nucleotide-diphospho-sugar transferases"/>
    <property type="match status" value="1"/>
</dbReference>
<organism evidence="5 6">
    <name type="scientific">Sporolactobacillus putidus</name>
    <dbReference type="NCBI Taxonomy" id="492735"/>
    <lineage>
        <taxon>Bacteria</taxon>
        <taxon>Bacillati</taxon>
        <taxon>Bacillota</taxon>
        <taxon>Bacilli</taxon>
        <taxon>Bacillales</taxon>
        <taxon>Sporolactobacillaceae</taxon>
        <taxon>Sporolactobacillus</taxon>
    </lineage>
</organism>
<keyword evidence="2" id="KW-0328">Glycosyltransferase</keyword>
<dbReference type="RefSeq" id="WP_188802327.1">
    <property type="nucleotide sequence ID" value="NZ_BMOK01000004.1"/>
</dbReference>
<reference evidence="5" key="2">
    <citation type="submission" date="2020-09" db="EMBL/GenBank/DDBJ databases">
        <authorList>
            <person name="Sun Q."/>
            <person name="Ohkuma M."/>
        </authorList>
    </citation>
    <scope>NUCLEOTIDE SEQUENCE</scope>
    <source>
        <strain evidence="5">JCM 15325</strain>
    </source>
</reference>
<keyword evidence="3 5" id="KW-0808">Transferase</keyword>
<name>A0A917S1J9_9BACL</name>
<dbReference type="GO" id="GO:0016757">
    <property type="term" value="F:glycosyltransferase activity"/>
    <property type="evidence" value="ECO:0007669"/>
    <property type="project" value="UniProtKB-KW"/>
</dbReference>
<comment type="similarity">
    <text evidence="1">Belongs to the glycosyltransferase 2 family.</text>
</comment>
<keyword evidence="6" id="KW-1185">Reference proteome</keyword>
<dbReference type="InterPro" id="IPR029044">
    <property type="entry name" value="Nucleotide-diphossugar_trans"/>
</dbReference>
<comment type="caution">
    <text evidence="5">The sequence shown here is derived from an EMBL/GenBank/DDBJ whole genome shotgun (WGS) entry which is preliminary data.</text>
</comment>
<dbReference type="Proteomes" id="UP000654670">
    <property type="component" value="Unassembled WGS sequence"/>
</dbReference>
<dbReference type="PANTHER" id="PTHR22916">
    <property type="entry name" value="GLYCOSYLTRANSFERASE"/>
    <property type="match status" value="1"/>
</dbReference>
<evidence type="ECO:0000256" key="1">
    <source>
        <dbReference type="ARBA" id="ARBA00006739"/>
    </source>
</evidence>
<evidence type="ECO:0000256" key="3">
    <source>
        <dbReference type="ARBA" id="ARBA00022679"/>
    </source>
</evidence>
<sequence>MKQISIIIPVYNSEHLIAGCLDSIIHQEKRPPIEIILVNDGSTDGTLAVLEKYEKEYDFIKVVTQENQKQSAARNNGLKQASGKYVMFFDSDDYLEDGMLSAMYDTIEADKSDLCICGIKKIFPDRTETETESCLKNSSDPIADFLTHHREMDVGLWNKIFRLDKIRQNGLVFENGNFFEDTLFVFKYICNISEGISFVERPLYNLFKRENSTTTKYNADIEIYSGRLVRKIKEYLREKGLEEDSPYVDVLETRNLIHIVHHNLKFNQTNKDEKIRQLLSGVNLQTFRYMSNKYRIALLLMKISPSLYEKIYLRKKNV</sequence>
<evidence type="ECO:0000259" key="4">
    <source>
        <dbReference type="Pfam" id="PF00535"/>
    </source>
</evidence>
<dbReference type="InterPro" id="IPR001173">
    <property type="entry name" value="Glyco_trans_2-like"/>
</dbReference>
<evidence type="ECO:0000313" key="5">
    <source>
        <dbReference type="EMBL" id="GGL50609.1"/>
    </source>
</evidence>
<reference evidence="5" key="1">
    <citation type="journal article" date="2014" name="Int. J. Syst. Evol. Microbiol.">
        <title>Complete genome sequence of Corynebacterium casei LMG S-19264T (=DSM 44701T), isolated from a smear-ripened cheese.</title>
        <authorList>
            <consortium name="US DOE Joint Genome Institute (JGI-PGF)"/>
            <person name="Walter F."/>
            <person name="Albersmeier A."/>
            <person name="Kalinowski J."/>
            <person name="Ruckert C."/>
        </authorList>
    </citation>
    <scope>NUCLEOTIDE SEQUENCE</scope>
    <source>
        <strain evidence="5">JCM 15325</strain>
    </source>
</reference>
<dbReference type="AlphaFoldDB" id="A0A917S1J9"/>
<dbReference type="PANTHER" id="PTHR22916:SF51">
    <property type="entry name" value="GLYCOSYLTRANSFERASE EPSH-RELATED"/>
    <property type="match status" value="1"/>
</dbReference>
<dbReference type="Gene3D" id="3.90.550.10">
    <property type="entry name" value="Spore Coat Polysaccharide Biosynthesis Protein SpsA, Chain A"/>
    <property type="match status" value="1"/>
</dbReference>
<evidence type="ECO:0000313" key="6">
    <source>
        <dbReference type="Proteomes" id="UP000654670"/>
    </source>
</evidence>
<proteinExistence type="inferred from homology"/>
<protein>
    <submittedName>
        <fullName evidence="5">Glycosyl transferase</fullName>
    </submittedName>
</protein>
<evidence type="ECO:0000256" key="2">
    <source>
        <dbReference type="ARBA" id="ARBA00022676"/>
    </source>
</evidence>
<gene>
    <name evidence="5" type="primary">rfaG</name>
    <name evidence="5" type="ORF">GCM10007968_13560</name>
</gene>
<feature type="domain" description="Glycosyltransferase 2-like" evidence="4">
    <location>
        <begin position="5"/>
        <end position="138"/>
    </location>
</feature>
<dbReference type="CDD" id="cd00761">
    <property type="entry name" value="Glyco_tranf_GTA_type"/>
    <property type="match status" value="1"/>
</dbReference>
<accession>A0A917S1J9</accession>